<evidence type="ECO:0000256" key="2">
    <source>
        <dbReference type="ARBA" id="ARBA00022475"/>
    </source>
</evidence>
<feature type="transmembrane region" description="Helical" evidence="8">
    <location>
        <begin position="273"/>
        <end position="303"/>
    </location>
</feature>
<keyword evidence="5 8" id="KW-1133">Transmembrane helix</keyword>
<reference evidence="9" key="1">
    <citation type="journal article" date="2021" name="PeerJ">
        <title>Extensive microbial diversity within the chicken gut microbiome revealed by metagenomics and culture.</title>
        <authorList>
            <person name="Gilroy R."/>
            <person name="Ravi A."/>
            <person name="Getino M."/>
            <person name="Pursley I."/>
            <person name="Horton D.L."/>
            <person name="Alikhan N.F."/>
            <person name="Baker D."/>
            <person name="Gharbi K."/>
            <person name="Hall N."/>
            <person name="Watson M."/>
            <person name="Adriaenssens E.M."/>
            <person name="Foster-Nyarko E."/>
            <person name="Jarju S."/>
            <person name="Secka A."/>
            <person name="Antonio M."/>
            <person name="Oren A."/>
            <person name="Chaudhuri R.R."/>
            <person name="La Ragione R."/>
            <person name="Hildebrand F."/>
            <person name="Pallen M.J."/>
        </authorList>
    </citation>
    <scope>NUCLEOTIDE SEQUENCE</scope>
    <source>
        <strain evidence="9">4376</strain>
    </source>
</reference>
<feature type="transmembrane region" description="Helical" evidence="8">
    <location>
        <begin position="240"/>
        <end position="261"/>
    </location>
</feature>
<feature type="transmembrane region" description="Helical" evidence="8">
    <location>
        <begin position="77"/>
        <end position="94"/>
    </location>
</feature>
<evidence type="ECO:0000256" key="6">
    <source>
        <dbReference type="ARBA" id="ARBA00023136"/>
    </source>
</evidence>
<reference evidence="9" key="2">
    <citation type="submission" date="2021-04" db="EMBL/GenBank/DDBJ databases">
        <authorList>
            <person name="Gilroy R."/>
        </authorList>
    </citation>
    <scope>NUCLEOTIDE SEQUENCE</scope>
    <source>
        <strain evidence="9">4376</strain>
    </source>
</reference>
<feature type="transmembrane region" description="Helical" evidence="8">
    <location>
        <begin position="341"/>
        <end position="361"/>
    </location>
</feature>
<evidence type="ECO:0000313" key="10">
    <source>
        <dbReference type="Proteomes" id="UP000824189"/>
    </source>
</evidence>
<evidence type="ECO:0000313" key="9">
    <source>
        <dbReference type="EMBL" id="HIW95599.1"/>
    </source>
</evidence>
<comment type="similarity">
    <text evidence="7">Belongs to the glycosyltransferase 87 family.</text>
</comment>
<comment type="subcellular location">
    <subcellularLocation>
        <location evidence="1">Cell membrane</location>
        <topology evidence="1">Multi-pass membrane protein</topology>
    </subcellularLocation>
</comment>
<organism evidence="9 10">
    <name type="scientific">Candidatus Corynebacterium gallistercoris</name>
    <dbReference type="NCBI Taxonomy" id="2838530"/>
    <lineage>
        <taxon>Bacteria</taxon>
        <taxon>Bacillati</taxon>
        <taxon>Actinomycetota</taxon>
        <taxon>Actinomycetes</taxon>
        <taxon>Mycobacteriales</taxon>
        <taxon>Corynebacteriaceae</taxon>
        <taxon>Corynebacterium</taxon>
    </lineage>
</organism>
<keyword evidence="3" id="KW-0808">Transferase</keyword>
<protein>
    <submittedName>
        <fullName evidence="9">DUF2029 domain-containing protein</fullName>
    </submittedName>
</protein>
<feature type="transmembrane region" description="Helical" evidence="8">
    <location>
        <begin position="152"/>
        <end position="173"/>
    </location>
</feature>
<evidence type="ECO:0000256" key="7">
    <source>
        <dbReference type="ARBA" id="ARBA00024033"/>
    </source>
</evidence>
<dbReference type="AlphaFoldDB" id="A0A9D1RWT9"/>
<keyword evidence="2" id="KW-1003">Cell membrane</keyword>
<dbReference type="GO" id="GO:0005886">
    <property type="term" value="C:plasma membrane"/>
    <property type="evidence" value="ECO:0007669"/>
    <property type="project" value="UniProtKB-SubCell"/>
</dbReference>
<name>A0A9D1RWT9_9CORY</name>
<dbReference type="Pfam" id="PF09594">
    <property type="entry name" value="GT87"/>
    <property type="match status" value="1"/>
</dbReference>
<dbReference type="InterPro" id="IPR018584">
    <property type="entry name" value="GT87"/>
</dbReference>
<proteinExistence type="inferred from homology"/>
<keyword evidence="6 8" id="KW-0472">Membrane</keyword>
<accession>A0A9D1RWT9</accession>
<keyword evidence="4 8" id="KW-0812">Transmembrane</keyword>
<dbReference type="GO" id="GO:0016758">
    <property type="term" value="F:hexosyltransferase activity"/>
    <property type="evidence" value="ECO:0007669"/>
    <property type="project" value="InterPro"/>
</dbReference>
<evidence type="ECO:0000256" key="4">
    <source>
        <dbReference type="ARBA" id="ARBA00022692"/>
    </source>
</evidence>
<feature type="transmembrane region" description="Helical" evidence="8">
    <location>
        <begin position="180"/>
        <end position="197"/>
    </location>
</feature>
<evidence type="ECO:0000256" key="3">
    <source>
        <dbReference type="ARBA" id="ARBA00022679"/>
    </source>
</evidence>
<dbReference type="EMBL" id="DXFZ01000044">
    <property type="protein sequence ID" value="HIW95599.1"/>
    <property type="molecule type" value="Genomic_DNA"/>
</dbReference>
<evidence type="ECO:0000256" key="1">
    <source>
        <dbReference type="ARBA" id="ARBA00004651"/>
    </source>
</evidence>
<sequence length="387" mass="43016">MGVFYGFHAIQDTLQHARDAFLLDVGVFRDTGRAIVEGFPLYSDEFPTRSGFRFLYPPFAAALFVPLTWMDEQVMELAWTWASIAALLATVTMATHRLGLQRWWMWSVGLTGFALLLDPIQTHLMYGQINIFLACMITADVLGYTPRPIRGLGIGVAAGIKITPAAYALLFLVRKDWWSLARSAGFFLFTVGAGFLLRAEESWYYWTDEFFRSDRGGPPPYPPNQALTGLISRLGVDADTAAAIMQPGFVLIAALTVWGAWKLTWSGRHVDALLLVVLGISLANPIAVTHHWSGMVIALPLLFVPVNRAVAAALALFLYANFAGWYVLYPDQPTYSFDFPFYFVANLQGLSGLLLFVVYLFSVATPPHARSVRIFKRSGRGVVRTDV</sequence>
<evidence type="ECO:0000256" key="8">
    <source>
        <dbReference type="SAM" id="Phobius"/>
    </source>
</evidence>
<comment type="caution">
    <text evidence="9">The sequence shown here is derived from an EMBL/GenBank/DDBJ whole genome shotgun (WGS) entry which is preliminary data.</text>
</comment>
<feature type="transmembrane region" description="Helical" evidence="8">
    <location>
        <begin position="309"/>
        <end position="329"/>
    </location>
</feature>
<evidence type="ECO:0000256" key="5">
    <source>
        <dbReference type="ARBA" id="ARBA00022989"/>
    </source>
</evidence>
<dbReference type="Proteomes" id="UP000824189">
    <property type="component" value="Unassembled WGS sequence"/>
</dbReference>
<gene>
    <name evidence="9" type="ORF">H9867_03815</name>
</gene>